<sequence length="382" mass="42903">MLQLRHSWPVIGLFMSCSALASAPKVAVDIAPVHSLVAQVMEGVGQPDLLIRPEASPHDYSLKPSEARALSQADIVFWMSEGLTPWLEKPLDTLASKAVKVEMLEVAGTTTYEFREGATFEAHDHHDEEGHHDDEGHHAEHKDDHHDDDHHKDEHHKKDEHHAKHKDDHHEKDGHHDDDHHDKKGHHEKEGHHAKHDDDHHGDGHEGHNHEGEDPHAWLDPVNAKVWVKKISEELIEHDPKNKAAYESNTEKTLARLDRIIANIDQETKKLDKVNFIVFHDAYQYFERRFGVEASGAISIGDAQDPSPARVAEIRDLVKKLNITCVFSEPQYNPGLINSVFEGTSVKNIGVMDPLGANIGTGKDQYEKLLDSMVNSLVGCSS</sequence>
<feature type="chain" id="PRO_5008672964" description="High-affinity zinc uptake system protein ZnuA" evidence="7">
    <location>
        <begin position="22"/>
        <end position="382"/>
    </location>
</feature>
<proteinExistence type="inferred from homology"/>
<dbReference type="PANTHER" id="PTHR42953:SF3">
    <property type="entry name" value="HIGH-AFFINITY ZINC UPTAKE SYSTEM PROTEIN ZNUA"/>
    <property type="match status" value="1"/>
</dbReference>
<evidence type="ECO:0000256" key="4">
    <source>
        <dbReference type="ARBA" id="ARBA00022729"/>
    </source>
</evidence>
<gene>
    <name evidence="8" type="ORF">A8L45_21635</name>
</gene>
<dbReference type="GO" id="GO:0006829">
    <property type="term" value="P:zinc ion transport"/>
    <property type="evidence" value="ECO:0007669"/>
    <property type="project" value="UniProtKB-KW"/>
</dbReference>
<keyword evidence="5" id="KW-0862">Zinc</keyword>
<dbReference type="RefSeq" id="WP_068905438.1">
    <property type="nucleotide sequence ID" value="NZ_JBHUIF010000009.1"/>
</dbReference>
<comment type="caution">
    <text evidence="8">The sequence shown here is derived from an EMBL/GenBank/DDBJ whole genome shotgun (WGS) entry which is preliminary data.</text>
</comment>
<dbReference type="Proteomes" id="UP000094936">
    <property type="component" value="Unassembled WGS sequence"/>
</dbReference>
<dbReference type="EMBL" id="LYBM01000063">
    <property type="protein sequence ID" value="ODA29806.1"/>
    <property type="molecule type" value="Genomic_DNA"/>
</dbReference>
<evidence type="ECO:0000256" key="6">
    <source>
        <dbReference type="SAM" id="MobiDB-lite"/>
    </source>
</evidence>
<dbReference type="STRING" id="1080227.A8L45_21635"/>
<reference evidence="8 9" key="1">
    <citation type="submission" date="2016-05" db="EMBL/GenBank/DDBJ databases">
        <title>Genomic Taxonomy of the Vibrionaceae.</title>
        <authorList>
            <person name="Gomez-Gil B."/>
            <person name="Enciso-Ibarra J."/>
        </authorList>
    </citation>
    <scope>NUCLEOTIDE SEQUENCE [LARGE SCALE GENOMIC DNA]</scope>
    <source>
        <strain evidence="8 9">CAIM 1920</strain>
    </source>
</reference>
<feature type="compositionally biased region" description="Basic and acidic residues" evidence="6">
    <location>
        <begin position="124"/>
        <end position="217"/>
    </location>
</feature>
<comment type="similarity">
    <text evidence="1">Belongs to the bacterial solute-binding protein 9 family.</text>
</comment>
<dbReference type="PROSITE" id="PS51257">
    <property type="entry name" value="PROKAR_LIPOPROTEIN"/>
    <property type="match status" value="1"/>
</dbReference>
<evidence type="ECO:0000256" key="2">
    <source>
        <dbReference type="ARBA" id="ARBA00015915"/>
    </source>
</evidence>
<dbReference type="OrthoDB" id="7346865at2"/>
<keyword evidence="3" id="KW-0813">Transport</keyword>
<evidence type="ECO:0000256" key="3">
    <source>
        <dbReference type="ARBA" id="ARBA00022448"/>
    </source>
</evidence>
<protein>
    <recommendedName>
        <fullName evidence="2">High-affinity zinc uptake system protein ZnuA</fullName>
    </recommendedName>
</protein>
<keyword evidence="5" id="KW-0864">Zinc transport</keyword>
<keyword evidence="5" id="KW-0406">Ion transport</keyword>
<organism evidence="8 9">
    <name type="scientific">Veronia pacifica</name>
    <dbReference type="NCBI Taxonomy" id="1080227"/>
    <lineage>
        <taxon>Bacteria</taxon>
        <taxon>Pseudomonadati</taxon>
        <taxon>Pseudomonadota</taxon>
        <taxon>Gammaproteobacteria</taxon>
        <taxon>Vibrionales</taxon>
        <taxon>Vibrionaceae</taxon>
        <taxon>Veronia</taxon>
    </lineage>
</organism>
<dbReference type="SUPFAM" id="SSF53807">
    <property type="entry name" value="Helical backbone' metal receptor"/>
    <property type="match status" value="1"/>
</dbReference>
<evidence type="ECO:0000313" key="9">
    <source>
        <dbReference type="Proteomes" id="UP000094936"/>
    </source>
</evidence>
<evidence type="ECO:0000256" key="7">
    <source>
        <dbReference type="SAM" id="SignalP"/>
    </source>
</evidence>
<feature type="region of interest" description="Disordered" evidence="6">
    <location>
        <begin position="124"/>
        <end position="218"/>
    </location>
</feature>
<evidence type="ECO:0000313" key="8">
    <source>
        <dbReference type="EMBL" id="ODA29806.1"/>
    </source>
</evidence>
<dbReference type="Pfam" id="PF01297">
    <property type="entry name" value="ZnuA"/>
    <property type="match status" value="1"/>
</dbReference>
<dbReference type="PANTHER" id="PTHR42953">
    <property type="entry name" value="HIGH-AFFINITY ZINC UPTAKE SYSTEM PROTEIN ZNUA-RELATED"/>
    <property type="match status" value="1"/>
</dbReference>
<accession>A0A1C3E9A5</accession>
<evidence type="ECO:0000256" key="5">
    <source>
        <dbReference type="ARBA" id="ARBA00022906"/>
    </source>
</evidence>
<dbReference type="GO" id="GO:0046872">
    <property type="term" value="F:metal ion binding"/>
    <property type="evidence" value="ECO:0007669"/>
    <property type="project" value="InterPro"/>
</dbReference>
<dbReference type="InterPro" id="IPR050492">
    <property type="entry name" value="Bact_metal-bind_prot9"/>
</dbReference>
<dbReference type="InterPro" id="IPR006127">
    <property type="entry name" value="ZnuA-like"/>
</dbReference>
<keyword evidence="4 7" id="KW-0732">Signal</keyword>
<dbReference type="AlphaFoldDB" id="A0A1C3E9A5"/>
<evidence type="ECO:0000256" key="1">
    <source>
        <dbReference type="ARBA" id="ARBA00011028"/>
    </source>
</evidence>
<keyword evidence="9" id="KW-1185">Reference proteome</keyword>
<name>A0A1C3E9A5_9GAMM</name>
<feature type="signal peptide" evidence="7">
    <location>
        <begin position="1"/>
        <end position="21"/>
    </location>
</feature>
<dbReference type="Gene3D" id="3.40.50.1980">
    <property type="entry name" value="Nitrogenase molybdenum iron protein domain"/>
    <property type="match status" value="3"/>
</dbReference>